<evidence type="ECO:0000313" key="1">
    <source>
        <dbReference type="EMBL" id="AMK15579.1"/>
    </source>
</evidence>
<sequence>MINDSNNTNINGSNSKDVVSKEELINYILSLYNSGKTMLEIAKDIGRSKIFVSKIIHQFFTDEEIKNRQYEKLRGKHKLDFSKYKSSSGIYRVSFVENKRNGNDYWSYQYYEDGRLRRIVSVNLYKLKIIVLEKGLKWIEFTDEASELVLKYKETYDESSLERYNKTGFFRVTKRKTNTKQGFTWAYSFKENNQLNFVSSVDISKLKSKVLANGWEWVELNEEASKLVEENLKKVQNRS</sequence>
<evidence type="ECO:0000313" key="2">
    <source>
        <dbReference type="Proteomes" id="UP000066376"/>
    </source>
</evidence>
<reference evidence="2" key="2">
    <citation type="submission" date="2016-02" db="EMBL/GenBank/DDBJ databases">
        <title>The draft genome sequence of the rumen methanogen Methanobrevibacter olleyae YLM1.</title>
        <authorList>
            <consortium name="New Zealand Agricultural Greenhouse Gas Research Centre/Pastoral Greenhouse Gas Research Consortium"/>
            <person name="Kelly W.J."/>
            <person name="Li D."/>
            <person name="Lambie S.C."/>
            <person name="Attwood G.T."/>
            <person name="Altermann E."/>
            <person name="Leahy S.C."/>
        </authorList>
    </citation>
    <scope>NUCLEOTIDE SEQUENCE [LARGE SCALE GENOMIC DNA]</scope>
    <source>
        <strain evidence="2">YLM1</strain>
    </source>
</reference>
<gene>
    <name evidence="1" type="ORF">YLM1_1022</name>
</gene>
<keyword evidence="2" id="KW-1185">Reference proteome</keyword>
<dbReference type="PATRIC" id="fig|294671.3.peg.1071"/>
<accession>A0A126R0U3</accession>
<organism evidence="1 2">
    <name type="scientific">Methanobrevibacter olleyae</name>
    <dbReference type="NCBI Taxonomy" id="294671"/>
    <lineage>
        <taxon>Archaea</taxon>
        <taxon>Methanobacteriati</taxon>
        <taxon>Methanobacteriota</taxon>
        <taxon>Methanomada group</taxon>
        <taxon>Methanobacteria</taxon>
        <taxon>Methanobacteriales</taxon>
        <taxon>Methanobacteriaceae</taxon>
        <taxon>Methanobrevibacter</taxon>
    </lineage>
</organism>
<dbReference type="EMBL" id="CP014265">
    <property type="protein sequence ID" value="AMK15579.1"/>
    <property type="molecule type" value="Genomic_DNA"/>
</dbReference>
<proteinExistence type="predicted"/>
<dbReference type="RefSeq" id="WP_067146934.1">
    <property type="nucleotide sequence ID" value="NZ_CP014265.1"/>
</dbReference>
<reference evidence="1 2" key="1">
    <citation type="journal article" date="2016" name="Genome Announc.">
        <title>Draft Genome Sequence of the Rumen Methanogen Methanobrevibacter olleyae YLM1.</title>
        <authorList>
            <person name="Kelly W.J."/>
            <person name="Li D."/>
            <person name="Lambie S.C."/>
            <person name="Cox F."/>
            <person name="Attwood G.T."/>
            <person name="Altermann E."/>
            <person name="Leahy S.C."/>
        </authorList>
    </citation>
    <scope>NUCLEOTIDE SEQUENCE [LARGE SCALE GENOMIC DNA]</scope>
    <source>
        <strain evidence="1 2">YLM1</strain>
    </source>
</reference>
<dbReference type="Proteomes" id="UP000066376">
    <property type="component" value="Chromosome"/>
</dbReference>
<dbReference type="KEGG" id="mol:YLM1_1022"/>
<protein>
    <submittedName>
        <fullName evidence="1">Uncharacterized protein</fullName>
    </submittedName>
</protein>
<dbReference type="AlphaFoldDB" id="A0A126R0U3"/>
<dbReference type="GeneID" id="28489322"/>
<name>A0A126R0U3_METOL</name>